<keyword evidence="1" id="KW-1133">Transmembrane helix</keyword>
<gene>
    <name evidence="2" type="ORF">JCM10512_634</name>
</gene>
<dbReference type="Pfam" id="PF18940">
    <property type="entry name" value="DUF5687"/>
    <property type="match status" value="1"/>
</dbReference>
<evidence type="ECO:0000313" key="2">
    <source>
        <dbReference type="EMBL" id="GAE82432.1"/>
    </source>
</evidence>
<dbReference type="EMBL" id="BAIV01000003">
    <property type="protein sequence ID" value="GAE82432.1"/>
    <property type="molecule type" value="Genomic_DNA"/>
</dbReference>
<feature type="transmembrane region" description="Helical" evidence="1">
    <location>
        <begin position="28"/>
        <end position="46"/>
    </location>
</feature>
<sequence length="71" mass="8063">MLINFGAFGIPLILFSTLNALLGETITYIILLSVGLGFTLTSPLWIQNVYRRFMSRRYANMEGFRDSVSKI</sequence>
<evidence type="ECO:0000313" key="3">
    <source>
        <dbReference type="Proteomes" id="UP000019131"/>
    </source>
</evidence>
<dbReference type="STRING" id="1445607.JCM10512_634"/>
<evidence type="ECO:0000256" key="1">
    <source>
        <dbReference type="SAM" id="Phobius"/>
    </source>
</evidence>
<reference evidence="2 3" key="1">
    <citation type="journal article" date="2014" name="Genome Announc.">
        <title>Draft Genome Sequence of Bacteroides reticulotermitis Strain JCM 10512T, Isolated from the Gut of a Termite.</title>
        <authorList>
            <person name="Yuki M."/>
            <person name="Oshima K."/>
            <person name="Suda W."/>
            <person name="Sakamoto M."/>
            <person name="Iida T."/>
            <person name="Hattori M."/>
            <person name="Ohkuma M."/>
        </authorList>
    </citation>
    <scope>NUCLEOTIDE SEQUENCE [LARGE SCALE GENOMIC DNA]</scope>
    <source>
        <strain evidence="2 3">JCM 10512</strain>
    </source>
</reference>
<comment type="caution">
    <text evidence="2">The sequence shown here is derived from an EMBL/GenBank/DDBJ whole genome shotgun (WGS) entry which is preliminary data.</text>
</comment>
<name>W4UNQ5_9BACE</name>
<protein>
    <submittedName>
        <fullName evidence="2">Uncharacterized protein</fullName>
    </submittedName>
</protein>
<keyword evidence="1" id="KW-0812">Transmembrane</keyword>
<dbReference type="Proteomes" id="UP000019131">
    <property type="component" value="Unassembled WGS sequence"/>
</dbReference>
<proteinExistence type="predicted"/>
<feature type="transmembrane region" description="Helical" evidence="1">
    <location>
        <begin position="5"/>
        <end position="22"/>
    </location>
</feature>
<organism evidence="2 3">
    <name type="scientific">Bacteroides reticulotermitis JCM 10512</name>
    <dbReference type="NCBI Taxonomy" id="1445607"/>
    <lineage>
        <taxon>Bacteria</taxon>
        <taxon>Pseudomonadati</taxon>
        <taxon>Bacteroidota</taxon>
        <taxon>Bacteroidia</taxon>
        <taxon>Bacteroidales</taxon>
        <taxon>Bacteroidaceae</taxon>
        <taxon>Bacteroides</taxon>
    </lineage>
</organism>
<keyword evidence="3" id="KW-1185">Reference proteome</keyword>
<keyword evidence="1" id="KW-0472">Membrane</keyword>
<dbReference type="InterPro" id="IPR043742">
    <property type="entry name" value="DUF5687"/>
</dbReference>
<dbReference type="AlphaFoldDB" id="W4UNQ5"/>
<accession>W4UNQ5</accession>